<keyword evidence="1" id="KW-0472">Membrane</keyword>
<keyword evidence="1" id="KW-0812">Transmembrane</keyword>
<evidence type="ECO:0000313" key="3">
    <source>
        <dbReference type="Proteomes" id="UP000644727"/>
    </source>
</evidence>
<reference evidence="2 3" key="1">
    <citation type="submission" date="2020-10" db="EMBL/GenBank/DDBJ databases">
        <title>Draft genome and description of Brachybacterium epidermidis sp nov.</title>
        <authorList>
            <person name="Boxberger M."/>
            <person name="La Scola B."/>
        </authorList>
    </citation>
    <scope>NUCLEOTIDE SEQUENCE [LARGE SCALE GENOMIC DNA]</scope>
    <source>
        <strain evidence="2 3">Marseille-Q2903</strain>
    </source>
</reference>
<dbReference type="RefSeq" id="WP_193865209.1">
    <property type="nucleotide sequence ID" value="NZ_JADEYR010000003.1"/>
</dbReference>
<dbReference type="Proteomes" id="UP000644727">
    <property type="component" value="Unassembled WGS sequence"/>
</dbReference>
<keyword evidence="3" id="KW-1185">Reference proteome</keyword>
<protein>
    <submittedName>
        <fullName evidence="2">Uncharacterized protein</fullName>
    </submittedName>
</protein>
<dbReference type="EMBL" id="JADEYR010000003">
    <property type="protein sequence ID" value="MBE9403457.1"/>
    <property type="molecule type" value="Genomic_DNA"/>
</dbReference>
<accession>A0ABR9VZ46</accession>
<evidence type="ECO:0000256" key="1">
    <source>
        <dbReference type="SAM" id="Phobius"/>
    </source>
</evidence>
<feature type="transmembrane region" description="Helical" evidence="1">
    <location>
        <begin position="12"/>
        <end position="36"/>
    </location>
</feature>
<name>A0ABR9VZ46_9MICO</name>
<evidence type="ECO:0000313" key="2">
    <source>
        <dbReference type="EMBL" id="MBE9403457.1"/>
    </source>
</evidence>
<gene>
    <name evidence="2" type="ORF">IOE58_04390</name>
</gene>
<sequence length="66" mass="6991">MYAWMFRRLPGPLWVRILITLVILAALVVVLFGWVFPAISPYMPFNDGLVGSPSPGAGGTAGMGAA</sequence>
<organism evidence="2 3">
    <name type="scientific">Brachybacterium epidermidis</name>
    <dbReference type="NCBI Taxonomy" id="2781983"/>
    <lineage>
        <taxon>Bacteria</taxon>
        <taxon>Bacillati</taxon>
        <taxon>Actinomycetota</taxon>
        <taxon>Actinomycetes</taxon>
        <taxon>Micrococcales</taxon>
        <taxon>Dermabacteraceae</taxon>
        <taxon>Brachybacterium</taxon>
    </lineage>
</organism>
<comment type="caution">
    <text evidence="2">The sequence shown here is derived from an EMBL/GenBank/DDBJ whole genome shotgun (WGS) entry which is preliminary data.</text>
</comment>
<keyword evidence="1" id="KW-1133">Transmembrane helix</keyword>
<proteinExistence type="predicted"/>